<dbReference type="SUPFAM" id="SSF53850">
    <property type="entry name" value="Periplasmic binding protein-like II"/>
    <property type="match status" value="1"/>
</dbReference>
<evidence type="ECO:0000259" key="5">
    <source>
        <dbReference type="SMART" id="SM00062"/>
    </source>
</evidence>
<evidence type="ECO:0000256" key="2">
    <source>
        <dbReference type="ARBA" id="ARBA00022448"/>
    </source>
</evidence>
<dbReference type="PANTHER" id="PTHR30085:SF6">
    <property type="entry name" value="ABC TRANSPORTER GLUTAMINE-BINDING PROTEIN GLNH"/>
    <property type="match status" value="1"/>
</dbReference>
<comment type="similarity">
    <text evidence="1">Belongs to the bacterial solute-binding protein 3 family.</text>
</comment>
<dbReference type="EMBL" id="FMZZ01000010">
    <property type="protein sequence ID" value="SDD35525.1"/>
    <property type="molecule type" value="Genomic_DNA"/>
</dbReference>
<dbReference type="InterPro" id="IPR051455">
    <property type="entry name" value="Bact_solute-bind_prot3"/>
</dbReference>
<gene>
    <name evidence="6" type="ORF">SAMN05216174_11072</name>
</gene>
<keyword evidence="4" id="KW-0812">Transmembrane</keyword>
<dbReference type="GO" id="GO:0030288">
    <property type="term" value="C:outer membrane-bounded periplasmic space"/>
    <property type="evidence" value="ECO:0007669"/>
    <property type="project" value="TreeGrafter"/>
</dbReference>
<evidence type="ECO:0000256" key="4">
    <source>
        <dbReference type="SAM" id="Phobius"/>
    </source>
</evidence>
<dbReference type="Proteomes" id="UP000199501">
    <property type="component" value="Unassembled WGS sequence"/>
</dbReference>
<dbReference type="OrthoDB" id="4963533at2"/>
<dbReference type="GO" id="GO:0006865">
    <property type="term" value="P:amino acid transport"/>
    <property type="evidence" value="ECO:0007669"/>
    <property type="project" value="TreeGrafter"/>
</dbReference>
<evidence type="ECO:0000256" key="1">
    <source>
        <dbReference type="ARBA" id="ARBA00010333"/>
    </source>
</evidence>
<evidence type="ECO:0000313" key="6">
    <source>
        <dbReference type="EMBL" id="SDD35525.1"/>
    </source>
</evidence>
<organism evidence="6 7">
    <name type="scientific">Actinokineospora iranica</name>
    <dbReference type="NCBI Taxonomy" id="1271860"/>
    <lineage>
        <taxon>Bacteria</taxon>
        <taxon>Bacillati</taxon>
        <taxon>Actinomycetota</taxon>
        <taxon>Actinomycetes</taxon>
        <taxon>Pseudonocardiales</taxon>
        <taxon>Pseudonocardiaceae</taxon>
        <taxon>Actinokineospora</taxon>
    </lineage>
</organism>
<feature type="domain" description="Solute-binding protein family 3/N-terminal" evidence="5">
    <location>
        <begin position="52"/>
        <end position="281"/>
    </location>
</feature>
<evidence type="ECO:0000256" key="3">
    <source>
        <dbReference type="ARBA" id="ARBA00022729"/>
    </source>
</evidence>
<dbReference type="SMART" id="SM00062">
    <property type="entry name" value="PBPb"/>
    <property type="match status" value="1"/>
</dbReference>
<feature type="transmembrane region" description="Helical" evidence="4">
    <location>
        <begin position="12"/>
        <end position="32"/>
    </location>
</feature>
<protein>
    <submittedName>
        <fullName evidence="6">Glutamate transport system substrate-binding protein</fullName>
    </submittedName>
</protein>
<accession>A0A1G6U4Q6</accession>
<dbReference type="Pfam" id="PF00497">
    <property type="entry name" value="SBP_bac_3"/>
    <property type="match status" value="1"/>
</dbReference>
<dbReference type="Gene3D" id="3.40.190.10">
    <property type="entry name" value="Periplasmic binding protein-like II"/>
    <property type="match status" value="2"/>
</dbReference>
<sequence>MADGDQRPKWVRFAALIAAALVAAGIAVAVWWEQVPTEDELKEQAGLKGKSELVIGVKTDMPGIGFLDPDTGVLSGFDIDIAYLIAADLGFEPSKVRLVEIENEDRSKMRGADGRRVDLVVATYSDTPERAAVGGVSFSFPYLETEQSVLTRKDHRPVLALTELAGESVCTLTTSTSVRAAETAGAKIVYDLTIAGCVDLLRAGKVGSVTTDAAILAGFAQRYPDELRHHDIALEAKELWAVNTGGNEPLRTLVNLALYRSQNDPADKRWEDAYNRHLRPMARHSPEQLIPLDQQRGAVEVEVRQWPWERLAGLMRFAVSSGP</sequence>
<keyword evidence="2" id="KW-0813">Transport</keyword>
<name>A0A1G6U4Q6_9PSEU</name>
<dbReference type="RefSeq" id="WP_091453340.1">
    <property type="nucleotide sequence ID" value="NZ_FMZZ01000010.1"/>
</dbReference>
<keyword evidence="3" id="KW-0732">Signal</keyword>
<proteinExistence type="inferred from homology"/>
<dbReference type="STRING" id="1271860.SAMN05216174_11072"/>
<keyword evidence="4" id="KW-0472">Membrane</keyword>
<dbReference type="AlphaFoldDB" id="A0A1G6U4Q6"/>
<keyword evidence="4" id="KW-1133">Transmembrane helix</keyword>
<keyword evidence="7" id="KW-1185">Reference proteome</keyword>
<dbReference type="GO" id="GO:0005576">
    <property type="term" value="C:extracellular region"/>
    <property type="evidence" value="ECO:0007669"/>
    <property type="project" value="TreeGrafter"/>
</dbReference>
<dbReference type="InterPro" id="IPR001638">
    <property type="entry name" value="Solute-binding_3/MltF_N"/>
</dbReference>
<dbReference type="PANTHER" id="PTHR30085">
    <property type="entry name" value="AMINO ACID ABC TRANSPORTER PERMEASE"/>
    <property type="match status" value="1"/>
</dbReference>
<reference evidence="7" key="1">
    <citation type="submission" date="2016-10" db="EMBL/GenBank/DDBJ databases">
        <authorList>
            <person name="Varghese N."/>
            <person name="Submissions S."/>
        </authorList>
    </citation>
    <scope>NUCLEOTIDE SEQUENCE [LARGE SCALE GENOMIC DNA]</scope>
    <source>
        <strain evidence="7">IBRC-M 10403</strain>
    </source>
</reference>
<evidence type="ECO:0000313" key="7">
    <source>
        <dbReference type="Proteomes" id="UP000199501"/>
    </source>
</evidence>